<organism evidence="1 2">
    <name type="scientific">Trifolium medium</name>
    <dbReference type="NCBI Taxonomy" id="97028"/>
    <lineage>
        <taxon>Eukaryota</taxon>
        <taxon>Viridiplantae</taxon>
        <taxon>Streptophyta</taxon>
        <taxon>Embryophyta</taxon>
        <taxon>Tracheophyta</taxon>
        <taxon>Spermatophyta</taxon>
        <taxon>Magnoliopsida</taxon>
        <taxon>eudicotyledons</taxon>
        <taxon>Gunneridae</taxon>
        <taxon>Pentapetalae</taxon>
        <taxon>rosids</taxon>
        <taxon>fabids</taxon>
        <taxon>Fabales</taxon>
        <taxon>Fabaceae</taxon>
        <taxon>Papilionoideae</taxon>
        <taxon>50 kb inversion clade</taxon>
        <taxon>NPAAA clade</taxon>
        <taxon>Hologalegina</taxon>
        <taxon>IRL clade</taxon>
        <taxon>Trifolieae</taxon>
        <taxon>Trifolium</taxon>
    </lineage>
</organism>
<evidence type="ECO:0000313" key="2">
    <source>
        <dbReference type="Proteomes" id="UP000265520"/>
    </source>
</evidence>
<proteinExistence type="predicted"/>
<dbReference type="AlphaFoldDB" id="A0A392RMW9"/>
<dbReference type="EMBL" id="LXQA010246784">
    <property type="protein sequence ID" value="MCI37639.1"/>
    <property type="molecule type" value="Genomic_DNA"/>
</dbReference>
<keyword evidence="2" id="KW-1185">Reference proteome</keyword>
<sequence>RAGATRSALVQRQFFLLVSARRAAGAGTTRSVGLFSDLLLVLARCVRVVCATRRCAESELTFVDF</sequence>
<feature type="non-terminal residue" evidence="1">
    <location>
        <position position="1"/>
    </location>
</feature>
<name>A0A392RMW9_9FABA</name>
<protein>
    <submittedName>
        <fullName evidence="1">Uncharacterized protein</fullName>
    </submittedName>
</protein>
<evidence type="ECO:0000313" key="1">
    <source>
        <dbReference type="EMBL" id="MCI37639.1"/>
    </source>
</evidence>
<comment type="caution">
    <text evidence="1">The sequence shown here is derived from an EMBL/GenBank/DDBJ whole genome shotgun (WGS) entry which is preliminary data.</text>
</comment>
<dbReference type="Proteomes" id="UP000265520">
    <property type="component" value="Unassembled WGS sequence"/>
</dbReference>
<reference evidence="1 2" key="1">
    <citation type="journal article" date="2018" name="Front. Plant Sci.">
        <title>Red Clover (Trifolium pratense) and Zigzag Clover (T. medium) - A Picture of Genomic Similarities and Differences.</title>
        <authorList>
            <person name="Dluhosova J."/>
            <person name="Istvanek J."/>
            <person name="Nedelnik J."/>
            <person name="Repkova J."/>
        </authorList>
    </citation>
    <scope>NUCLEOTIDE SEQUENCE [LARGE SCALE GENOMIC DNA]</scope>
    <source>
        <strain evidence="2">cv. 10/8</strain>
        <tissue evidence="1">Leaf</tissue>
    </source>
</reference>
<accession>A0A392RMW9</accession>